<evidence type="ECO:0000256" key="2">
    <source>
        <dbReference type="SAM" id="Phobius"/>
    </source>
</evidence>
<evidence type="ECO:0000313" key="3">
    <source>
        <dbReference type="EMBL" id="GAQ85272.1"/>
    </source>
</evidence>
<dbReference type="OMA" id="WFAGRDI"/>
<evidence type="ECO:0000256" key="1">
    <source>
        <dbReference type="SAM" id="MobiDB-lite"/>
    </source>
</evidence>
<protein>
    <submittedName>
        <fullName evidence="3">Uncharacterized protein</fullName>
    </submittedName>
</protein>
<dbReference type="PANTHER" id="PTHR36785">
    <property type="entry name" value="OS05G0502500 PROTEIN"/>
    <property type="match status" value="1"/>
</dbReference>
<evidence type="ECO:0000313" key="4">
    <source>
        <dbReference type="Proteomes" id="UP000054558"/>
    </source>
</evidence>
<dbReference type="PANTHER" id="PTHR36785:SF1">
    <property type="entry name" value="OS05G0502500 PROTEIN"/>
    <property type="match status" value="1"/>
</dbReference>
<feature type="transmembrane region" description="Helical" evidence="2">
    <location>
        <begin position="63"/>
        <end position="85"/>
    </location>
</feature>
<keyword evidence="2" id="KW-0812">Transmembrane</keyword>
<sequence>MAFANADSPSNTFLRQRLSLSPRKTLETRPGGNSRRRQRGSVAVSVLGGGGSDNDSGKQLGKVLGWATWGLVIWSALTGQLNWFFEGLTAITLAIFAIPVFLFLAFLAFLAYANSRQIQGPCPTCGADLSFVQMADNMVIVDSANPMPIQIPKNDDLSFDCPTCRASLKVENKKIVRGRPSFESGVDTSVFSQMFGRQNTQASGKSSGPIVDIEAEVRDKD</sequence>
<keyword evidence="2" id="KW-1133">Transmembrane helix</keyword>
<gene>
    <name evidence="3" type="ORF">KFL_002270050</name>
</gene>
<dbReference type="STRING" id="105231.A0A1Y1I5P0"/>
<feature type="transmembrane region" description="Helical" evidence="2">
    <location>
        <begin position="91"/>
        <end position="113"/>
    </location>
</feature>
<name>A0A1Y1I5P0_KLENI</name>
<dbReference type="Proteomes" id="UP000054558">
    <property type="component" value="Unassembled WGS sequence"/>
</dbReference>
<feature type="region of interest" description="Disordered" evidence="1">
    <location>
        <begin position="198"/>
        <end position="221"/>
    </location>
</feature>
<dbReference type="EMBL" id="DF237176">
    <property type="protein sequence ID" value="GAQ85272.1"/>
    <property type="molecule type" value="Genomic_DNA"/>
</dbReference>
<reference evidence="3 4" key="1">
    <citation type="journal article" date="2014" name="Nat. Commun.">
        <title>Klebsormidium flaccidum genome reveals primary factors for plant terrestrial adaptation.</title>
        <authorList>
            <person name="Hori K."/>
            <person name="Maruyama F."/>
            <person name="Fujisawa T."/>
            <person name="Togashi T."/>
            <person name="Yamamoto N."/>
            <person name="Seo M."/>
            <person name="Sato S."/>
            <person name="Yamada T."/>
            <person name="Mori H."/>
            <person name="Tajima N."/>
            <person name="Moriyama T."/>
            <person name="Ikeuchi M."/>
            <person name="Watanabe M."/>
            <person name="Wada H."/>
            <person name="Kobayashi K."/>
            <person name="Saito M."/>
            <person name="Masuda T."/>
            <person name="Sasaki-Sekimoto Y."/>
            <person name="Mashiguchi K."/>
            <person name="Awai K."/>
            <person name="Shimojima M."/>
            <person name="Masuda S."/>
            <person name="Iwai M."/>
            <person name="Nobusawa T."/>
            <person name="Narise T."/>
            <person name="Kondo S."/>
            <person name="Saito H."/>
            <person name="Sato R."/>
            <person name="Murakawa M."/>
            <person name="Ihara Y."/>
            <person name="Oshima-Yamada Y."/>
            <person name="Ohtaka K."/>
            <person name="Satoh M."/>
            <person name="Sonobe K."/>
            <person name="Ishii M."/>
            <person name="Ohtani R."/>
            <person name="Kanamori-Sato M."/>
            <person name="Honoki R."/>
            <person name="Miyazaki D."/>
            <person name="Mochizuki H."/>
            <person name="Umetsu J."/>
            <person name="Higashi K."/>
            <person name="Shibata D."/>
            <person name="Kamiya Y."/>
            <person name="Sato N."/>
            <person name="Nakamura Y."/>
            <person name="Tabata S."/>
            <person name="Ida S."/>
            <person name="Kurokawa K."/>
            <person name="Ohta H."/>
        </authorList>
    </citation>
    <scope>NUCLEOTIDE SEQUENCE [LARGE SCALE GENOMIC DNA]</scope>
    <source>
        <strain evidence="3 4">NIES-2285</strain>
    </source>
</reference>
<accession>A0A1Y1I5P0</accession>
<keyword evidence="4" id="KW-1185">Reference proteome</keyword>
<proteinExistence type="predicted"/>
<keyword evidence="2" id="KW-0472">Membrane</keyword>
<organism evidence="3 4">
    <name type="scientific">Klebsormidium nitens</name>
    <name type="common">Green alga</name>
    <name type="synonym">Ulothrix nitens</name>
    <dbReference type="NCBI Taxonomy" id="105231"/>
    <lineage>
        <taxon>Eukaryota</taxon>
        <taxon>Viridiplantae</taxon>
        <taxon>Streptophyta</taxon>
        <taxon>Klebsormidiophyceae</taxon>
        <taxon>Klebsormidiales</taxon>
        <taxon>Klebsormidiaceae</taxon>
        <taxon>Klebsormidium</taxon>
    </lineage>
</organism>
<dbReference type="AlphaFoldDB" id="A0A1Y1I5P0"/>
<dbReference type="OrthoDB" id="1935723at2759"/>